<dbReference type="EMBL" id="JAPFQN010000002">
    <property type="protein sequence ID" value="MCX2742772.1"/>
    <property type="molecule type" value="Genomic_DNA"/>
</dbReference>
<dbReference type="Proteomes" id="UP001209885">
    <property type="component" value="Unassembled WGS sequence"/>
</dbReference>
<organism evidence="2 3">
    <name type="scientific">Mangrovivirga halotolerans</name>
    <dbReference type="NCBI Taxonomy" id="2993936"/>
    <lineage>
        <taxon>Bacteria</taxon>
        <taxon>Pseudomonadati</taxon>
        <taxon>Bacteroidota</taxon>
        <taxon>Cytophagia</taxon>
        <taxon>Cytophagales</taxon>
        <taxon>Mangrovivirgaceae</taxon>
        <taxon>Mangrovivirga</taxon>
    </lineage>
</organism>
<evidence type="ECO:0000313" key="2">
    <source>
        <dbReference type="EMBL" id="MCX2742772.1"/>
    </source>
</evidence>
<protein>
    <submittedName>
        <fullName evidence="2">Serine hydrolase</fullName>
    </submittedName>
</protein>
<reference evidence="2 3" key="1">
    <citation type="submission" date="2022-11" db="EMBL/GenBank/DDBJ databases">
        <title>The characterization of three novel Bacteroidetes species and genomic analysis of their roles in tidal elemental geochemical cycles.</title>
        <authorList>
            <person name="Ma K."/>
        </authorList>
    </citation>
    <scope>NUCLEOTIDE SEQUENCE [LARGE SCALE GENOMIC DNA]</scope>
    <source>
        <strain evidence="2 3">M17</strain>
    </source>
</reference>
<sequence>MNFNQLIFALLILITSAHNLVSQSFEEYEYVDPNTKGFSQAKLDTLTQFLEEAGSSSLMILVDGKIVYEFGDIKRPHTIHSIRKAMLNSLYGIAINDGIIDTTQTLKELEIEDITPELTESELQATIADLLKSRSGVYHHAAAVSEGMLAKMPERGSHKPGEIYYYNNWDFNVLGYILEKKTGKKIFDLFHEQIAKPIGMEHFDGTYDSIDGESDNFKFPDTDGFYQYELSKSKYPAYHFRLSARDMARYGQLYLNNGKWDGQQIIPESWINASTQPISVYDEKYGIAYGMLWAVLMKTESRKTRSFFHTGTGIHMLAVYPGANMVLVHRVDTEKEYSFHQGHFYQMIGLVWGARE</sequence>
<proteinExistence type="predicted"/>
<dbReference type="GO" id="GO:0016787">
    <property type="term" value="F:hydrolase activity"/>
    <property type="evidence" value="ECO:0007669"/>
    <property type="project" value="UniProtKB-KW"/>
</dbReference>
<keyword evidence="2" id="KW-0378">Hydrolase</keyword>
<dbReference type="RefSeq" id="WP_266055088.1">
    <property type="nucleotide sequence ID" value="NZ_JAPFQN010000002.1"/>
</dbReference>
<dbReference type="PANTHER" id="PTHR43283:SF7">
    <property type="entry name" value="BETA-LACTAMASE-RELATED DOMAIN-CONTAINING PROTEIN"/>
    <property type="match status" value="1"/>
</dbReference>
<gene>
    <name evidence="2" type="ORF">OO013_02780</name>
</gene>
<comment type="caution">
    <text evidence="2">The sequence shown here is derived from an EMBL/GenBank/DDBJ whole genome shotgun (WGS) entry which is preliminary data.</text>
</comment>
<dbReference type="Gene3D" id="3.40.710.10">
    <property type="entry name" value="DD-peptidase/beta-lactamase superfamily"/>
    <property type="match status" value="1"/>
</dbReference>
<dbReference type="PANTHER" id="PTHR43283">
    <property type="entry name" value="BETA-LACTAMASE-RELATED"/>
    <property type="match status" value="1"/>
</dbReference>
<dbReference type="Pfam" id="PF00144">
    <property type="entry name" value="Beta-lactamase"/>
    <property type="match status" value="1"/>
</dbReference>
<dbReference type="InterPro" id="IPR001466">
    <property type="entry name" value="Beta-lactam-related"/>
</dbReference>
<keyword evidence="3" id="KW-1185">Reference proteome</keyword>
<evidence type="ECO:0000259" key="1">
    <source>
        <dbReference type="Pfam" id="PF00144"/>
    </source>
</evidence>
<dbReference type="InterPro" id="IPR012338">
    <property type="entry name" value="Beta-lactam/transpept-like"/>
</dbReference>
<accession>A0ABT3RLT3</accession>
<feature type="domain" description="Beta-lactamase-related" evidence="1">
    <location>
        <begin position="54"/>
        <end position="328"/>
    </location>
</feature>
<name>A0ABT3RLT3_9BACT</name>
<dbReference type="InterPro" id="IPR050789">
    <property type="entry name" value="Diverse_Enzym_Activities"/>
</dbReference>
<dbReference type="SUPFAM" id="SSF56601">
    <property type="entry name" value="beta-lactamase/transpeptidase-like"/>
    <property type="match status" value="1"/>
</dbReference>
<evidence type="ECO:0000313" key="3">
    <source>
        <dbReference type="Proteomes" id="UP001209885"/>
    </source>
</evidence>